<dbReference type="OrthoDB" id="538223at2759"/>
<sequence length="968" mass="108867">MLKAIPEGLNSLYHRMLTGALTSVDSALCRDILPLVCISSRPLTLQELSALVPGLTDLSESDLRGVFTNCGSFLSVQSSNSGLVILTFVHESAREFLTEAAQQTLFPSGIAQQHRVVLKQALRNIKELRRNIFNLAFPAVRVEEIVYPDPDPLAKLRYSCLHWLDHAGYLQQHDEWQSSEDEVLTSLIRHDLLHWLEVLGLTGGLPQGTAGFQRLSKFYRKRPGPGSERLRDLVDSARRFILYNKTCIETVPLQVYASALLFYGHGGNDEIERCYRHELDWVTLYPKSSSITWEQLAQKFSSGYVPMSMAFSPDGELLVTGNSKYIVKDDSYEYCVEIWDVMASHRIQYIQMDTSVTAVTFCSDGKRICVILSSGVVQMLEVGSGLCIGGFTHHRPITEASFSPNSKLAALHMPQFYCEIVKADSGDVVQSIDGVKSLRFSPDSQRAVTRLSGDRVALWLIGSTTPLWTVSIPARHLCFFGGHNIAVRCWKDIITIRSVADGTEITSWPCHSSAGSMVWLRKGYSHLSWCGIDEMKVYDETGKLCIQSLPTTVEFQLSSQCEGDSLAYSIFTHSLAWAGDSWIWYWDLQMSRPEFIHDNTPEASSRRATELLFSADDTGYTQLAALIGSRIQLRRLRDGEVIDTHVDSRPISPEYAFSPDGKKLAVWDYGHFWVRDTRTGATTPEEHIVQLRGPLSFSPDSHYVALPCGDSGVQLWDLEEQKVTHTIAQPASIVAFSHDNQRLAIAYCGHIEVWTVSPLERTHTMDVDYDPLREDRASTNFMLAAFSPDDQLLAIATYGCVSVWALGDTEPRWEFPWNSDDMSQHRSIALSSDHSKVAVTYDFRVWVWYLGYADTTQALYIEIPHKTRSCRFSADGKRLLVNGGAVLIPSLTDENDEELKRAQDEITYQGLGLSDDCVWITKDGDKVLYLPEEYRPQDHPRESWSGEIAFTESMVAIGTGRIHILRFL</sequence>
<gene>
    <name evidence="3" type="ORF">B0I35DRAFT_437993</name>
</gene>
<dbReference type="PROSITE" id="PS50082">
    <property type="entry name" value="WD_REPEATS_2"/>
    <property type="match status" value="1"/>
</dbReference>
<comment type="caution">
    <text evidence="3">The sequence shown here is derived from an EMBL/GenBank/DDBJ whole genome shotgun (WGS) entry which is preliminary data.</text>
</comment>
<evidence type="ECO:0000313" key="4">
    <source>
        <dbReference type="Proteomes" id="UP000813444"/>
    </source>
</evidence>
<keyword evidence="4" id="KW-1185">Reference proteome</keyword>
<dbReference type="SUPFAM" id="SSF82171">
    <property type="entry name" value="DPP6 N-terminal domain-like"/>
    <property type="match status" value="2"/>
</dbReference>
<dbReference type="AlphaFoldDB" id="A0A8K0SPB4"/>
<dbReference type="InterPro" id="IPR001680">
    <property type="entry name" value="WD40_rpt"/>
</dbReference>
<dbReference type="InterPro" id="IPR054471">
    <property type="entry name" value="GPIID_WHD"/>
</dbReference>
<evidence type="ECO:0000259" key="2">
    <source>
        <dbReference type="Pfam" id="PF22939"/>
    </source>
</evidence>
<dbReference type="EMBL" id="JAGPNK010000011">
    <property type="protein sequence ID" value="KAH7311383.1"/>
    <property type="molecule type" value="Genomic_DNA"/>
</dbReference>
<dbReference type="Pfam" id="PF22939">
    <property type="entry name" value="WHD_GPIID"/>
    <property type="match status" value="1"/>
</dbReference>
<evidence type="ECO:0000313" key="3">
    <source>
        <dbReference type="EMBL" id="KAH7311383.1"/>
    </source>
</evidence>
<accession>A0A8K0SPB4</accession>
<keyword evidence="1" id="KW-0853">WD repeat</keyword>
<dbReference type="PANTHER" id="PTHR19879">
    <property type="entry name" value="TRANSCRIPTION INITIATION FACTOR TFIID"/>
    <property type="match status" value="1"/>
</dbReference>
<organism evidence="3 4">
    <name type="scientific">Stachybotrys elegans</name>
    <dbReference type="NCBI Taxonomy" id="80388"/>
    <lineage>
        <taxon>Eukaryota</taxon>
        <taxon>Fungi</taxon>
        <taxon>Dikarya</taxon>
        <taxon>Ascomycota</taxon>
        <taxon>Pezizomycotina</taxon>
        <taxon>Sordariomycetes</taxon>
        <taxon>Hypocreomycetidae</taxon>
        <taxon>Hypocreales</taxon>
        <taxon>Stachybotryaceae</taxon>
        <taxon>Stachybotrys</taxon>
    </lineage>
</organism>
<feature type="repeat" description="WD" evidence="1">
    <location>
        <begin position="695"/>
        <end position="726"/>
    </location>
</feature>
<name>A0A8K0SPB4_9HYPO</name>
<proteinExistence type="predicted"/>
<dbReference type="InterPro" id="IPR015943">
    <property type="entry name" value="WD40/YVTN_repeat-like_dom_sf"/>
</dbReference>
<dbReference type="PANTHER" id="PTHR19879:SF9">
    <property type="entry name" value="TRANSCRIPTION INITIATION FACTOR TFIID SUBUNIT 5"/>
    <property type="match status" value="1"/>
</dbReference>
<protein>
    <recommendedName>
        <fullName evidence="2">GPI inositol-deacylase winged helix domain-containing protein</fullName>
    </recommendedName>
</protein>
<reference evidence="3" key="1">
    <citation type="journal article" date="2021" name="Nat. Commun.">
        <title>Genetic determinants of endophytism in the Arabidopsis root mycobiome.</title>
        <authorList>
            <person name="Mesny F."/>
            <person name="Miyauchi S."/>
            <person name="Thiergart T."/>
            <person name="Pickel B."/>
            <person name="Atanasova L."/>
            <person name="Karlsson M."/>
            <person name="Huettel B."/>
            <person name="Barry K.W."/>
            <person name="Haridas S."/>
            <person name="Chen C."/>
            <person name="Bauer D."/>
            <person name="Andreopoulos W."/>
            <person name="Pangilinan J."/>
            <person name="LaButti K."/>
            <person name="Riley R."/>
            <person name="Lipzen A."/>
            <person name="Clum A."/>
            <person name="Drula E."/>
            <person name="Henrissat B."/>
            <person name="Kohler A."/>
            <person name="Grigoriev I.V."/>
            <person name="Martin F.M."/>
            <person name="Hacquard S."/>
        </authorList>
    </citation>
    <scope>NUCLEOTIDE SEQUENCE</scope>
    <source>
        <strain evidence="3">MPI-CAGE-CH-0235</strain>
    </source>
</reference>
<feature type="domain" description="GPI inositol-deacylase winged helix" evidence="2">
    <location>
        <begin position="27"/>
        <end position="104"/>
    </location>
</feature>
<dbReference type="Proteomes" id="UP000813444">
    <property type="component" value="Unassembled WGS sequence"/>
</dbReference>
<evidence type="ECO:0000256" key="1">
    <source>
        <dbReference type="PROSITE-ProRule" id="PRU00221"/>
    </source>
</evidence>
<dbReference type="Gene3D" id="2.130.10.10">
    <property type="entry name" value="YVTN repeat-like/Quinoprotein amine dehydrogenase"/>
    <property type="match status" value="3"/>
</dbReference>